<protein>
    <recommendedName>
        <fullName evidence="7">C3H1-type domain-containing protein</fullName>
    </recommendedName>
</protein>
<dbReference type="AlphaFoldDB" id="A0ABD3EMG7"/>
<evidence type="ECO:0000313" key="8">
    <source>
        <dbReference type="EMBL" id="KAL3654446.1"/>
    </source>
</evidence>
<keyword evidence="3 5" id="KW-0863">Zinc-finger</keyword>
<evidence type="ECO:0000256" key="1">
    <source>
        <dbReference type="ARBA" id="ARBA00022723"/>
    </source>
</evidence>
<comment type="caution">
    <text evidence="8">The sequence shown here is derived from an EMBL/GenBank/DDBJ whole genome shotgun (WGS) entry which is preliminary data.</text>
</comment>
<dbReference type="PROSITE" id="PS50103">
    <property type="entry name" value="ZF_C3H1"/>
    <property type="match status" value="2"/>
</dbReference>
<organism evidence="8 9">
    <name type="scientific">Castilleja foliolosa</name>
    <dbReference type="NCBI Taxonomy" id="1961234"/>
    <lineage>
        <taxon>Eukaryota</taxon>
        <taxon>Viridiplantae</taxon>
        <taxon>Streptophyta</taxon>
        <taxon>Embryophyta</taxon>
        <taxon>Tracheophyta</taxon>
        <taxon>Spermatophyta</taxon>
        <taxon>Magnoliopsida</taxon>
        <taxon>eudicotyledons</taxon>
        <taxon>Gunneridae</taxon>
        <taxon>Pentapetalae</taxon>
        <taxon>asterids</taxon>
        <taxon>lamiids</taxon>
        <taxon>Lamiales</taxon>
        <taxon>Orobanchaceae</taxon>
        <taxon>Pedicularideae</taxon>
        <taxon>Castillejinae</taxon>
        <taxon>Castilleja</taxon>
    </lineage>
</organism>
<reference evidence="9" key="1">
    <citation type="journal article" date="2024" name="IScience">
        <title>Strigolactones Initiate the Formation of Haustorium-like Structures in Castilleja.</title>
        <authorList>
            <person name="Buerger M."/>
            <person name="Peterson D."/>
            <person name="Chory J."/>
        </authorList>
    </citation>
    <scope>NUCLEOTIDE SEQUENCE [LARGE SCALE GENOMIC DNA]</scope>
</reference>
<proteinExistence type="predicted"/>
<dbReference type="SMART" id="SM00356">
    <property type="entry name" value="ZnF_C3H1"/>
    <property type="match status" value="2"/>
</dbReference>
<gene>
    <name evidence="8" type="ORF">CASFOL_004127</name>
</gene>
<evidence type="ECO:0000256" key="5">
    <source>
        <dbReference type="PROSITE-ProRule" id="PRU00723"/>
    </source>
</evidence>
<dbReference type="FunFam" id="4.10.1000.10:FF:000001">
    <property type="entry name" value="zinc finger CCCH domain-containing protein 15-like"/>
    <property type="match status" value="1"/>
</dbReference>
<dbReference type="InterPro" id="IPR000571">
    <property type="entry name" value="Znf_CCCH"/>
</dbReference>
<dbReference type="InterPro" id="IPR036855">
    <property type="entry name" value="Znf_CCCH_sf"/>
</dbReference>
<keyword evidence="9" id="KW-1185">Reference proteome</keyword>
<feature type="domain" description="C3H1-type" evidence="7">
    <location>
        <begin position="240"/>
        <end position="268"/>
    </location>
</feature>
<feature type="zinc finger region" description="C3H1-type" evidence="5">
    <location>
        <begin position="240"/>
        <end position="268"/>
    </location>
</feature>
<keyword evidence="1 5" id="KW-0479">Metal-binding</keyword>
<keyword evidence="2" id="KW-0677">Repeat</keyword>
<feature type="zinc finger region" description="C3H1-type" evidence="5">
    <location>
        <begin position="278"/>
        <end position="306"/>
    </location>
</feature>
<name>A0ABD3EMG7_9LAMI</name>
<dbReference type="FunFam" id="4.10.1000.10:FF:000002">
    <property type="entry name" value="Zinc finger protein 36, C3H1 type-like 1"/>
    <property type="match status" value="1"/>
</dbReference>
<dbReference type="SUPFAM" id="SSF90229">
    <property type="entry name" value="CCCH zinc finger"/>
    <property type="match status" value="2"/>
</dbReference>
<dbReference type="Pfam" id="PF00642">
    <property type="entry name" value="zf-CCCH"/>
    <property type="match status" value="1"/>
</dbReference>
<evidence type="ECO:0000256" key="2">
    <source>
        <dbReference type="ARBA" id="ARBA00022737"/>
    </source>
</evidence>
<dbReference type="PANTHER" id="PTHR12547">
    <property type="entry name" value="CCCH ZINC FINGER/TIS11-RELATED"/>
    <property type="match status" value="1"/>
</dbReference>
<feature type="region of interest" description="Disordered" evidence="6">
    <location>
        <begin position="149"/>
        <end position="168"/>
    </location>
</feature>
<dbReference type="InterPro" id="IPR045877">
    <property type="entry name" value="ZFP36-like"/>
</dbReference>
<dbReference type="EMBL" id="JAVIJP010000005">
    <property type="protein sequence ID" value="KAL3654446.1"/>
    <property type="molecule type" value="Genomic_DNA"/>
</dbReference>
<feature type="compositionally biased region" description="Polar residues" evidence="6">
    <location>
        <begin position="157"/>
        <end position="168"/>
    </location>
</feature>
<evidence type="ECO:0000256" key="6">
    <source>
        <dbReference type="SAM" id="MobiDB-lite"/>
    </source>
</evidence>
<evidence type="ECO:0000313" key="9">
    <source>
        <dbReference type="Proteomes" id="UP001632038"/>
    </source>
</evidence>
<feature type="domain" description="C3H1-type" evidence="7">
    <location>
        <begin position="278"/>
        <end position="306"/>
    </location>
</feature>
<dbReference type="PANTHER" id="PTHR12547:SF175">
    <property type="entry name" value="ZINC FINGER CCCH DOMAIN-CONTAINING PROTEIN 15-LIKE"/>
    <property type="match status" value="1"/>
</dbReference>
<evidence type="ECO:0000259" key="7">
    <source>
        <dbReference type="PROSITE" id="PS50103"/>
    </source>
</evidence>
<evidence type="ECO:0000256" key="4">
    <source>
        <dbReference type="ARBA" id="ARBA00022833"/>
    </source>
</evidence>
<keyword evidence="4 5" id="KW-0862">Zinc</keyword>
<sequence length="326" mass="36563">MEKEISISGHGFSTVSTAPPWCFADEYDFATSLYPSFFPPHYSPLLDNYKNEAGFDSDLNDVGSSMESESSIASYCRQIQQQALMYRHQTILFHLCEVSKQLQALRRENINLKTVNLELNNRVKLLLNTMPSQGLGLDSGLVEGKLGIGTEEEGTSKNEGSAKSTSSLRDSIRVGVDRVDLPKSISVRSSDCLTAVRAGKGGDDVSASNGKQNVYGTQKVYVKGSEKEELVEVELYKQGMFKTELCNKWQQTGTCPYGETCQFAHGIDELRPVIRHPRYKTELCRMLLNDTHCPYGHRCHFRHALTDEEQLARAIDPKCIEPMKYL</sequence>
<dbReference type="Gene3D" id="4.10.1000.10">
    <property type="entry name" value="Zinc finger, CCCH-type"/>
    <property type="match status" value="2"/>
</dbReference>
<evidence type="ECO:0000256" key="3">
    <source>
        <dbReference type="ARBA" id="ARBA00022771"/>
    </source>
</evidence>
<dbReference type="Proteomes" id="UP001632038">
    <property type="component" value="Unassembled WGS sequence"/>
</dbReference>
<accession>A0ABD3EMG7</accession>
<dbReference type="GO" id="GO:0008270">
    <property type="term" value="F:zinc ion binding"/>
    <property type="evidence" value="ECO:0007669"/>
    <property type="project" value="UniProtKB-KW"/>
</dbReference>